<feature type="compositionally biased region" description="Basic and acidic residues" evidence="2">
    <location>
        <begin position="55"/>
        <end position="64"/>
    </location>
</feature>
<dbReference type="Pfam" id="PF26177">
    <property type="entry name" value="zf_C2H2_17_1st"/>
    <property type="match status" value="1"/>
</dbReference>
<dbReference type="Gene3D" id="3.30.160.60">
    <property type="entry name" value="Classic Zinc Finger"/>
    <property type="match status" value="1"/>
</dbReference>
<dbReference type="PROSITE" id="PS50157">
    <property type="entry name" value="ZINC_FINGER_C2H2_2"/>
    <property type="match status" value="1"/>
</dbReference>
<organism evidence="4 5">
    <name type="scientific">Pseudogymnoascus verrucosus</name>
    <dbReference type="NCBI Taxonomy" id="342668"/>
    <lineage>
        <taxon>Eukaryota</taxon>
        <taxon>Fungi</taxon>
        <taxon>Dikarya</taxon>
        <taxon>Ascomycota</taxon>
        <taxon>Pezizomycotina</taxon>
        <taxon>Leotiomycetes</taxon>
        <taxon>Thelebolales</taxon>
        <taxon>Thelebolaceae</taxon>
        <taxon>Pseudogymnoascus</taxon>
    </lineage>
</organism>
<dbReference type="InterPro" id="IPR059009">
    <property type="entry name" value="Znf_C2H2_17_1st"/>
</dbReference>
<evidence type="ECO:0000313" key="4">
    <source>
        <dbReference type="EMBL" id="OBT97589.1"/>
    </source>
</evidence>
<evidence type="ECO:0000259" key="3">
    <source>
        <dbReference type="PROSITE" id="PS50157"/>
    </source>
</evidence>
<gene>
    <name evidence="4" type="ORF">VE01_04510</name>
</gene>
<feature type="compositionally biased region" description="Polar residues" evidence="2">
    <location>
        <begin position="100"/>
        <end position="111"/>
    </location>
</feature>
<evidence type="ECO:0000313" key="5">
    <source>
        <dbReference type="Proteomes" id="UP000091956"/>
    </source>
</evidence>
<evidence type="ECO:0000256" key="2">
    <source>
        <dbReference type="SAM" id="MobiDB-lite"/>
    </source>
</evidence>
<dbReference type="SMART" id="SM00355">
    <property type="entry name" value="ZnF_C2H2"/>
    <property type="match status" value="2"/>
</dbReference>
<dbReference type="GeneID" id="28837896"/>
<dbReference type="InterPro" id="IPR059095">
    <property type="entry name" value="Znf_C2H2_17_2nd"/>
</dbReference>
<keyword evidence="1" id="KW-0862">Zinc</keyword>
<name>A0A1B8GP16_9PEZI</name>
<keyword evidence="5" id="KW-1185">Reference proteome</keyword>
<dbReference type="AlphaFoldDB" id="A0A1B8GP16"/>
<feature type="compositionally biased region" description="Polar residues" evidence="2">
    <location>
        <begin position="18"/>
        <end position="27"/>
    </location>
</feature>
<dbReference type="Proteomes" id="UP000091956">
    <property type="component" value="Unassembled WGS sequence"/>
</dbReference>
<feature type="domain" description="C2H2-type" evidence="3">
    <location>
        <begin position="38"/>
        <end position="69"/>
    </location>
</feature>
<reference evidence="5" key="2">
    <citation type="journal article" date="2018" name="Nat. Commun.">
        <title>Extreme sensitivity to ultraviolet light in the fungal pathogen causing white-nose syndrome of bats.</title>
        <authorList>
            <person name="Palmer J.M."/>
            <person name="Drees K.P."/>
            <person name="Foster J.T."/>
            <person name="Lindner D.L."/>
        </authorList>
    </citation>
    <scope>NUCLEOTIDE SEQUENCE [LARGE SCALE GENOMIC DNA]</scope>
    <source>
        <strain evidence="5">UAMH 10579</strain>
    </source>
</reference>
<evidence type="ECO:0000256" key="1">
    <source>
        <dbReference type="PROSITE-ProRule" id="PRU00042"/>
    </source>
</evidence>
<keyword evidence="1" id="KW-0863">Zinc-finger</keyword>
<dbReference type="OrthoDB" id="5305647at2759"/>
<accession>A0A1B8GP16</accession>
<dbReference type="GO" id="GO:0008270">
    <property type="term" value="F:zinc ion binding"/>
    <property type="evidence" value="ECO:0007669"/>
    <property type="project" value="UniProtKB-KW"/>
</dbReference>
<feature type="region of interest" description="Disordered" evidence="2">
    <location>
        <begin position="86"/>
        <end position="127"/>
    </location>
</feature>
<reference evidence="4 5" key="1">
    <citation type="submission" date="2016-03" db="EMBL/GenBank/DDBJ databases">
        <title>Comparative genomics of Pseudogymnoascus destructans, the fungus causing white-nose syndrome of bats.</title>
        <authorList>
            <person name="Palmer J.M."/>
            <person name="Drees K.P."/>
            <person name="Foster J.T."/>
            <person name="Lindner D.L."/>
        </authorList>
    </citation>
    <scope>NUCLEOTIDE SEQUENCE [LARGE SCALE GENOMIC DNA]</scope>
    <source>
        <strain evidence="4 5">UAMH 10579</strain>
    </source>
</reference>
<dbReference type="RefSeq" id="XP_018131322.1">
    <property type="nucleotide sequence ID" value="XM_018273982.1"/>
</dbReference>
<protein>
    <recommendedName>
        <fullName evidence="3">C2H2-type domain-containing protein</fullName>
    </recommendedName>
</protein>
<dbReference type="EMBL" id="KV460221">
    <property type="protein sequence ID" value="OBT97589.1"/>
    <property type="molecule type" value="Genomic_DNA"/>
</dbReference>
<dbReference type="InterPro" id="IPR013087">
    <property type="entry name" value="Znf_C2H2_type"/>
</dbReference>
<proteinExistence type="predicted"/>
<sequence>MNESAQDIEQRLPDENETPNGTFNGSPGPQLEKRNRPYVCNHKPCNRKNFSNKSGLERHKREVHSSQNFTCPIRSCDRSKKGFHRRHNLGEHQKRVHGIRSSNSPRALSINSEELSESEESTPSPPYEIEAEGASQDIKITDVMPTCREDLKIKLRGLRAMREKIDRDIKSMERVLRIMGGER</sequence>
<dbReference type="Pfam" id="PF26176">
    <property type="entry name" value="zf_C2H2_17_2"/>
    <property type="match status" value="1"/>
</dbReference>
<keyword evidence="1" id="KW-0479">Metal-binding</keyword>
<feature type="region of interest" description="Disordered" evidence="2">
    <location>
        <begin position="1"/>
        <end position="65"/>
    </location>
</feature>